<dbReference type="InterPro" id="IPR001810">
    <property type="entry name" value="F-box_dom"/>
</dbReference>
<gene>
    <name evidence="2" type="ORF">AAE3_LOCUS11285</name>
</gene>
<feature type="domain" description="F-box" evidence="1">
    <location>
        <begin position="38"/>
        <end position="84"/>
    </location>
</feature>
<protein>
    <recommendedName>
        <fullName evidence="1">F-box domain-containing protein</fullName>
    </recommendedName>
</protein>
<evidence type="ECO:0000313" key="3">
    <source>
        <dbReference type="Proteomes" id="UP000467700"/>
    </source>
</evidence>
<dbReference type="EMBL" id="CACVBS010000073">
    <property type="protein sequence ID" value="CAA7268981.1"/>
    <property type="molecule type" value="Genomic_DNA"/>
</dbReference>
<proteinExistence type="predicted"/>
<organism evidence="2 3">
    <name type="scientific">Cyclocybe aegerita</name>
    <name type="common">Black poplar mushroom</name>
    <name type="synonym">Agrocybe aegerita</name>
    <dbReference type="NCBI Taxonomy" id="1973307"/>
    <lineage>
        <taxon>Eukaryota</taxon>
        <taxon>Fungi</taxon>
        <taxon>Dikarya</taxon>
        <taxon>Basidiomycota</taxon>
        <taxon>Agaricomycotina</taxon>
        <taxon>Agaricomycetes</taxon>
        <taxon>Agaricomycetidae</taxon>
        <taxon>Agaricales</taxon>
        <taxon>Agaricineae</taxon>
        <taxon>Bolbitiaceae</taxon>
        <taxon>Cyclocybe</taxon>
    </lineage>
</organism>
<dbReference type="SUPFAM" id="SSF101908">
    <property type="entry name" value="Putative isomerase YbhE"/>
    <property type="match status" value="1"/>
</dbReference>
<dbReference type="SUPFAM" id="SSF81383">
    <property type="entry name" value="F-box domain"/>
    <property type="match status" value="1"/>
</dbReference>
<dbReference type="InterPro" id="IPR036047">
    <property type="entry name" value="F-box-like_dom_sf"/>
</dbReference>
<dbReference type="Proteomes" id="UP000467700">
    <property type="component" value="Unassembled WGS sequence"/>
</dbReference>
<dbReference type="SMART" id="SM00256">
    <property type="entry name" value="FBOX"/>
    <property type="match status" value="1"/>
</dbReference>
<dbReference type="Gene3D" id="1.20.1280.50">
    <property type="match status" value="1"/>
</dbReference>
<reference evidence="2 3" key="1">
    <citation type="submission" date="2020-01" db="EMBL/GenBank/DDBJ databases">
        <authorList>
            <person name="Gupta K D."/>
        </authorList>
    </citation>
    <scope>NUCLEOTIDE SEQUENCE [LARGE SCALE GENOMIC DNA]</scope>
</reference>
<comment type="caution">
    <text evidence="2">The sequence shown here is derived from an EMBL/GenBank/DDBJ whole genome shotgun (WGS) entry which is preliminary data.</text>
</comment>
<dbReference type="AlphaFoldDB" id="A0A8S0XYV5"/>
<dbReference type="PROSITE" id="PS50181">
    <property type="entry name" value="FBOX"/>
    <property type="match status" value="1"/>
</dbReference>
<name>A0A8S0XYV5_CYCAE</name>
<sequence length="507" mass="57535">MTSILHSVTRYYAQQPVKYLSVRHFLFTLALTPEKARPRGLCALPLEVIIEIMKELEWRDLLRIRQTCKSLCDASKARPVWLNLFKPCPERPLFPLQAEGPLENYSSSRLEYMILRWKRAERSYAMNGEDVDVQGIEIALDEDQAVVAMHLVKGGRWLLLVLYNGSIQCCDLEGKNPSPKALIPHPFDSDNTTAGVHFSFDMVSTTPTLTFNIALGFRDGLSDDAINFLQVWQVSVILDEQGNGMDLRTCLLSSFVQKIGGSVHAIAISGPHLAYAFVPRGQTLPRFIFVVDWSSVNGKMTQFPQRIAPVEFIPDRLSFLPDHKLLSISFQKFSLLDWRSLEEASISLTSALAPVVFLWTHRMNYWRKSFFPHFCADSTRFVFESERFLHGLIIEHATAEGNPVKEPYIVELMEYPEEWLQTTAPRRLLGHNYGFGLAGHPGLTILRYSWPGEQHIEFPSISFPGTSVKRFDVRNWQGAPPCVDLGTGRVVFVGSFRGRLLVLDITC</sequence>
<evidence type="ECO:0000259" key="1">
    <source>
        <dbReference type="PROSITE" id="PS50181"/>
    </source>
</evidence>
<accession>A0A8S0XYV5</accession>
<evidence type="ECO:0000313" key="2">
    <source>
        <dbReference type="EMBL" id="CAA7268981.1"/>
    </source>
</evidence>
<keyword evidence="3" id="KW-1185">Reference proteome</keyword>
<dbReference type="OrthoDB" id="3068749at2759"/>
<dbReference type="CDD" id="cd09917">
    <property type="entry name" value="F-box_SF"/>
    <property type="match status" value="1"/>
</dbReference>
<dbReference type="Pfam" id="PF12937">
    <property type="entry name" value="F-box-like"/>
    <property type="match status" value="1"/>
</dbReference>